<dbReference type="Proteomes" id="UP000095282">
    <property type="component" value="Unplaced"/>
</dbReference>
<dbReference type="PROSITE" id="PS00236">
    <property type="entry name" value="NEUROTR_ION_CHANNEL"/>
    <property type="match status" value="1"/>
</dbReference>
<sequence length="117" mass="13789">MGEGGFCSMDMFSFPDDREGCTYLRPWSHSTAEWHFYFNIERRPRKYGRFYEQRVREGKRKRYVFSSKKELSTKGIGYLTLYGIVDCDKACGGNIEETKLGSWSDGTFHKGKYHRLN</sequence>
<accession>A0A1I7TAC8</accession>
<dbReference type="GO" id="GO:0016020">
    <property type="term" value="C:membrane"/>
    <property type="evidence" value="ECO:0007669"/>
    <property type="project" value="UniProtKB-SubCell"/>
</dbReference>
<proteinExistence type="predicted"/>
<reference evidence="4" key="1">
    <citation type="submission" date="2016-11" db="UniProtKB">
        <authorList>
            <consortium name="WormBaseParasite"/>
        </authorList>
    </citation>
    <scope>IDENTIFICATION</scope>
</reference>
<protein>
    <submittedName>
        <fullName evidence="4">Uncharacterized protein</fullName>
    </submittedName>
</protein>
<dbReference type="AlphaFoldDB" id="A0A1I7TAC8"/>
<dbReference type="InterPro" id="IPR018000">
    <property type="entry name" value="Neurotransmitter_ion_chnl_CS"/>
</dbReference>
<evidence type="ECO:0000313" key="3">
    <source>
        <dbReference type="Proteomes" id="UP000095282"/>
    </source>
</evidence>
<dbReference type="WBParaSite" id="Csp11.Scaffold563.g3987.t1">
    <property type="protein sequence ID" value="Csp11.Scaffold563.g3987.t1"/>
    <property type="gene ID" value="Csp11.Scaffold563.g3987"/>
</dbReference>
<organism evidence="3 4">
    <name type="scientific">Caenorhabditis tropicalis</name>
    <dbReference type="NCBI Taxonomy" id="1561998"/>
    <lineage>
        <taxon>Eukaryota</taxon>
        <taxon>Metazoa</taxon>
        <taxon>Ecdysozoa</taxon>
        <taxon>Nematoda</taxon>
        <taxon>Chromadorea</taxon>
        <taxon>Rhabditida</taxon>
        <taxon>Rhabditina</taxon>
        <taxon>Rhabditomorpha</taxon>
        <taxon>Rhabditoidea</taxon>
        <taxon>Rhabditidae</taxon>
        <taxon>Peloderinae</taxon>
        <taxon>Caenorhabditis</taxon>
    </lineage>
</organism>
<name>A0A1I7TAC8_9PELO</name>
<dbReference type="eggNOG" id="ENOG502TF9C">
    <property type="taxonomic scope" value="Eukaryota"/>
</dbReference>
<comment type="subcellular location">
    <subcellularLocation>
        <location evidence="1">Membrane</location>
    </subcellularLocation>
</comment>
<keyword evidence="3" id="KW-1185">Reference proteome</keyword>
<evidence type="ECO:0000313" key="4">
    <source>
        <dbReference type="WBParaSite" id="Csp11.Scaffold563.g3987.t1"/>
    </source>
</evidence>
<evidence type="ECO:0000256" key="1">
    <source>
        <dbReference type="ARBA" id="ARBA00004370"/>
    </source>
</evidence>
<evidence type="ECO:0000256" key="2">
    <source>
        <dbReference type="ARBA" id="ARBA00023136"/>
    </source>
</evidence>
<keyword evidence="2" id="KW-0472">Membrane</keyword>